<name>A0A6M3Y4I4_9ZZZZ</name>
<organism evidence="2">
    <name type="scientific">viral metagenome</name>
    <dbReference type="NCBI Taxonomy" id="1070528"/>
    <lineage>
        <taxon>unclassified sequences</taxon>
        <taxon>metagenomes</taxon>
        <taxon>organismal metagenomes</taxon>
    </lineage>
</organism>
<dbReference type="EMBL" id="MT141538">
    <property type="protein sequence ID" value="QJA65434.1"/>
    <property type="molecule type" value="Genomic_DNA"/>
</dbReference>
<keyword evidence="2" id="KW-0808">Transferase</keyword>
<evidence type="ECO:0000313" key="2">
    <source>
        <dbReference type="EMBL" id="QJI05149.1"/>
    </source>
</evidence>
<dbReference type="AlphaFoldDB" id="A0A6M3Y4I4"/>
<proteinExistence type="predicted"/>
<dbReference type="EMBL" id="MT145195">
    <property type="protein sequence ID" value="QJI05149.1"/>
    <property type="molecule type" value="Genomic_DNA"/>
</dbReference>
<gene>
    <name evidence="2" type="ORF">MM415A00136_0031</name>
    <name evidence="1" type="ORF">MM415B00397_0046</name>
</gene>
<accession>A0A6M3Y4I4</accession>
<dbReference type="GO" id="GO:0016740">
    <property type="term" value="F:transferase activity"/>
    <property type="evidence" value="ECO:0007669"/>
    <property type="project" value="UniProtKB-KW"/>
</dbReference>
<reference evidence="2" key="1">
    <citation type="submission" date="2020-03" db="EMBL/GenBank/DDBJ databases">
        <title>The deep terrestrial virosphere.</title>
        <authorList>
            <person name="Holmfeldt K."/>
            <person name="Nilsson E."/>
            <person name="Simone D."/>
            <person name="Lopez-Fernandez M."/>
            <person name="Wu X."/>
            <person name="de Brujin I."/>
            <person name="Lundin D."/>
            <person name="Andersson A."/>
            <person name="Bertilsson S."/>
            <person name="Dopson M."/>
        </authorList>
    </citation>
    <scope>NUCLEOTIDE SEQUENCE</scope>
    <source>
        <strain evidence="2">MM415A00136</strain>
        <strain evidence="1">MM415B00397</strain>
    </source>
</reference>
<protein>
    <submittedName>
        <fullName evidence="2">Putative glycosyltransferase</fullName>
    </submittedName>
</protein>
<evidence type="ECO:0000313" key="1">
    <source>
        <dbReference type="EMBL" id="QJA65434.1"/>
    </source>
</evidence>
<sequence>MIVGQFFDGSGTGNQLFRYVATRVIAKDKGVDFAMANPEKFKGEGWMKIDKGVEIPHGKELKNFKEREVRTQDGIDIRPYDPDVNFIEDDTLIDGEFQDERYFEHRLDEVREWLKVEPLEVPDDVCVIGFRGGEYKLFPDLYLTKQYWDKAVLAVLLEHPDIKFEVHTDDPEEAKKFFPDYPIIHDVEKNWKAVRFAKHLIIANSSFYILPALLNENVDRVYAPRYWARRNIGLWALPQNWYKKFTYL</sequence>